<evidence type="ECO:0000313" key="4">
    <source>
        <dbReference type="EMBL" id="MCQ4084065.1"/>
    </source>
</evidence>
<dbReference type="RefSeq" id="WP_255923104.1">
    <property type="nucleotide sequence ID" value="NZ_JANFNG010000029.1"/>
</dbReference>
<evidence type="ECO:0000256" key="2">
    <source>
        <dbReference type="ARBA" id="ARBA00023295"/>
    </source>
</evidence>
<keyword evidence="2" id="KW-0326">Glycosidase</keyword>
<gene>
    <name evidence="4" type="ORF">NGB36_26665</name>
</gene>
<dbReference type="EMBL" id="JANFNG010000029">
    <property type="protein sequence ID" value="MCQ4084065.1"/>
    <property type="molecule type" value="Genomic_DNA"/>
</dbReference>
<dbReference type="PANTHER" id="PTHR10357:SF210">
    <property type="entry name" value="MALTODEXTRIN GLUCOSIDASE"/>
    <property type="match status" value="1"/>
</dbReference>
<evidence type="ECO:0000256" key="1">
    <source>
        <dbReference type="ARBA" id="ARBA00022801"/>
    </source>
</evidence>
<evidence type="ECO:0000313" key="5">
    <source>
        <dbReference type="Proteomes" id="UP001057702"/>
    </source>
</evidence>
<dbReference type="Gene3D" id="3.20.20.80">
    <property type="entry name" value="Glycosidases"/>
    <property type="match status" value="1"/>
</dbReference>
<dbReference type="SUPFAM" id="SSF51445">
    <property type="entry name" value="(Trans)glycosidases"/>
    <property type="match status" value="1"/>
</dbReference>
<dbReference type="CDD" id="cd02857">
    <property type="entry name" value="E_set_CDase_PDE_N"/>
    <property type="match status" value="1"/>
</dbReference>
<dbReference type="GO" id="GO:0016787">
    <property type="term" value="F:hydrolase activity"/>
    <property type="evidence" value="ECO:0007669"/>
    <property type="project" value="UniProtKB-KW"/>
</dbReference>
<dbReference type="SUPFAM" id="SSF81296">
    <property type="entry name" value="E set domains"/>
    <property type="match status" value="1"/>
</dbReference>
<dbReference type="SMART" id="SM00642">
    <property type="entry name" value="Aamy"/>
    <property type="match status" value="1"/>
</dbReference>
<dbReference type="InterPro" id="IPR006047">
    <property type="entry name" value="GH13_cat_dom"/>
</dbReference>
<dbReference type="PANTHER" id="PTHR10357">
    <property type="entry name" value="ALPHA-AMYLASE FAMILY MEMBER"/>
    <property type="match status" value="1"/>
</dbReference>
<reference evidence="4" key="1">
    <citation type="submission" date="2022-06" db="EMBL/GenBank/DDBJ databases">
        <title>Draft genome sequence of Streptomyces sp. RB6PN25 isolated from peat swamp forest in Thailand.</title>
        <authorList>
            <person name="Duangmal K."/>
            <person name="Klaysubun C."/>
        </authorList>
    </citation>
    <scope>NUCLEOTIDE SEQUENCE</scope>
    <source>
        <strain evidence="4">RB6PN25</strain>
    </source>
</reference>
<protein>
    <submittedName>
        <fullName evidence="4">Glycoside hydrolase family 13 protein</fullName>
    </submittedName>
</protein>
<dbReference type="CDD" id="cd11338">
    <property type="entry name" value="AmyAc_CMD"/>
    <property type="match status" value="1"/>
</dbReference>
<dbReference type="Pfam" id="PF00128">
    <property type="entry name" value="Alpha-amylase"/>
    <property type="match status" value="2"/>
</dbReference>
<keyword evidence="1 4" id="KW-0378">Hydrolase</keyword>
<accession>A0ABT1Q5J1</accession>
<proteinExistence type="predicted"/>
<dbReference type="InterPro" id="IPR013783">
    <property type="entry name" value="Ig-like_fold"/>
</dbReference>
<dbReference type="InterPro" id="IPR017853">
    <property type="entry name" value="GH"/>
</dbReference>
<dbReference type="Proteomes" id="UP001057702">
    <property type="component" value="Unassembled WGS sequence"/>
</dbReference>
<organism evidence="4 5">
    <name type="scientific">Streptomyces humicola</name>
    <dbReference type="NCBI Taxonomy" id="2953240"/>
    <lineage>
        <taxon>Bacteria</taxon>
        <taxon>Bacillati</taxon>
        <taxon>Actinomycetota</taxon>
        <taxon>Actinomycetes</taxon>
        <taxon>Kitasatosporales</taxon>
        <taxon>Streptomycetaceae</taxon>
        <taxon>Streptomyces</taxon>
    </lineage>
</organism>
<dbReference type="Gene3D" id="2.60.40.10">
    <property type="entry name" value="Immunoglobulins"/>
    <property type="match status" value="1"/>
</dbReference>
<feature type="domain" description="Glycosyl hydrolase family 13 catalytic" evidence="3">
    <location>
        <begin position="135"/>
        <end position="520"/>
    </location>
</feature>
<sequence length="600" mass="66121">MTTTTAIADCLAHHDGSPLYVSDPAPQLGDKMEIFVRTARAAGAQRVHVRSIVDGEPSFAEAQIDRVDGEETWWRASVEVTTTELSYRFLLETPTGNVWLNAGGLSRREIPDTVDFRIVTHPAPPSWAEGAVIYQIFPDRFARSAHHPTGPLPDWAVPAAWDDPIPYGTPAGTRQIYGGTLWGVAERLDYLHSLGVDALYLTPFFPARSNHRYDACDFDRVDPLLGGGAALRHLTAQAHRRGMRVLGDITLNHTGDAHPWFRRGQADPASTEAGFYYFGEDRSQYASFFGVPSLPKLDHTSPELRRRLYEGRGSVVARYIEEFGLDGWRVDVAQSAGRHGAIDLNAEMARRTRGTMRAVAPESLLLAEHPFDASSSLHGDGWHGTMAYAGFARPLWYWLGGQDVSELWGVPGPMPRYGGADMAAVMRDFAALIPWRSVTHNLTLLDSHDTPRFRSMAGRDHHHLGVALLMTLPGLPMVFAGDEVGVEGVHSEDGRRPFPWDEAAWDRATLELFRALIALRRRHPALRSGGLRWLHCADDVVLYERALPDETLLVQVSRAAHTPLAAPLAAENLLGGPDLAPGAAMPADGPAFHIWRTARP</sequence>
<keyword evidence="5" id="KW-1185">Reference proteome</keyword>
<evidence type="ECO:0000259" key="3">
    <source>
        <dbReference type="SMART" id="SM00642"/>
    </source>
</evidence>
<comment type="caution">
    <text evidence="4">The sequence shown here is derived from an EMBL/GenBank/DDBJ whole genome shotgun (WGS) entry which is preliminary data.</text>
</comment>
<dbReference type="InterPro" id="IPR014756">
    <property type="entry name" value="Ig_E-set"/>
</dbReference>
<name>A0ABT1Q5J1_9ACTN</name>
<dbReference type="InterPro" id="IPR004185">
    <property type="entry name" value="Glyco_hydro_13_lg-like_dom"/>
</dbReference>